<feature type="transmembrane region" description="Helical" evidence="1">
    <location>
        <begin position="48"/>
        <end position="72"/>
    </location>
</feature>
<gene>
    <name evidence="2" type="ORF">SAMN05421858_4418</name>
</gene>
<dbReference type="EMBL" id="FTNO01000006">
    <property type="protein sequence ID" value="SIR89440.1"/>
    <property type="molecule type" value="Genomic_DNA"/>
</dbReference>
<dbReference type="AlphaFoldDB" id="A0A1N7EMZ9"/>
<proteinExistence type="predicted"/>
<evidence type="ECO:0000313" key="3">
    <source>
        <dbReference type="Proteomes" id="UP000186914"/>
    </source>
</evidence>
<name>A0A1N7EMZ9_9EURY</name>
<keyword evidence="1" id="KW-1133">Transmembrane helix</keyword>
<sequence length="86" mass="9531">MIQNRISMLGRWTDGQSVVIRIVALLGGLVAFRLAQMGTYVAEGMSDVGLVLVGIPVIVVALLSLYVVFVTARSFWRDWRGRRPIV</sequence>
<accession>A0A1N7EMZ9</accession>
<reference evidence="3" key="1">
    <citation type="submission" date="2017-01" db="EMBL/GenBank/DDBJ databases">
        <authorList>
            <person name="Varghese N."/>
            <person name="Submissions S."/>
        </authorList>
    </citation>
    <scope>NUCLEOTIDE SEQUENCE [LARGE SCALE GENOMIC DNA]</scope>
    <source>
        <strain evidence="3">CGMCC 1.7737</strain>
    </source>
</reference>
<evidence type="ECO:0000256" key="1">
    <source>
        <dbReference type="SAM" id="Phobius"/>
    </source>
</evidence>
<organism evidence="2 3">
    <name type="scientific">Haladaptatus litoreus</name>
    <dbReference type="NCBI Taxonomy" id="553468"/>
    <lineage>
        <taxon>Archaea</taxon>
        <taxon>Methanobacteriati</taxon>
        <taxon>Methanobacteriota</taxon>
        <taxon>Stenosarchaea group</taxon>
        <taxon>Halobacteria</taxon>
        <taxon>Halobacteriales</taxon>
        <taxon>Haladaptataceae</taxon>
        <taxon>Haladaptatus</taxon>
    </lineage>
</organism>
<dbReference type="Proteomes" id="UP000186914">
    <property type="component" value="Unassembled WGS sequence"/>
</dbReference>
<keyword evidence="1" id="KW-0812">Transmembrane</keyword>
<keyword evidence="1" id="KW-0472">Membrane</keyword>
<keyword evidence="3" id="KW-1185">Reference proteome</keyword>
<evidence type="ECO:0000313" key="2">
    <source>
        <dbReference type="EMBL" id="SIR89440.1"/>
    </source>
</evidence>
<feature type="transmembrane region" description="Helical" evidence="1">
    <location>
        <begin position="18"/>
        <end position="36"/>
    </location>
</feature>
<protein>
    <submittedName>
        <fullName evidence="2">Uncharacterized protein</fullName>
    </submittedName>
</protein>